<evidence type="ECO:0000256" key="1">
    <source>
        <dbReference type="SAM" id="MobiDB-lite"/>
    </source>
</evidence>
<organism evidence="2 3">
    <name type="scientific">Zhengella mangrovi</name>
    <dbReference type="NCBI Taxonomy" id="1982044"/>
    <lineage>
        <taxon>Bacteria</taxon>
        <taxon>Pseudomonadati</taxon>
        <taxon>Pseudomonadota</taxon>
        <taxon>Alphaproteobacteria</taxon>
        <taxon>Hyphomicrobiales</taxon>
        <taxon>Notoacmeibacteraceae</taxon>
        <taxon>Zhengella</taxon>
    </lineage>
</organism>
<evidence type="ECO:0000313" key="3">
    <source>
        <dbReference type="Proteomes" id="UP000221168"/>
    </source>
</evidence>
<evidence type="ECO:0000313" key="2">
    <source>
        <dbReference type="EMBL" id="PHP66972.1"/>
    </source>
</evidence>
<name>A0A2G1QN95_9HYPH</name>
<dbReference type="NCBIfam" id="TIGR03831">
    <property type="entry name" value="YgiT_finger"/>
    <property type="match status" value="1"/>
</dbReference>
<sequence>MLQAGFGQTWISWDGRHGAEPGGPTISVGVRSSSCLHRSQSGDDDHLLLRPGMQAPPYRDELPLTRRRRTIASPAVARRFPGSATMTETPHRATPPEPAHTGEKAADEALAHCSVCGKNALEKVVTSVVFYWEETPVIVDKVPALICRNCGEQHLENRVADQLDRIRRTASNMTPVRHVSVPVIDYADADREEPA</sequence>
<reference evidence="2 3" key="1">
    <citation type="submission" date="2017-10" db="EMBL/GenBank/DDBJ databases">
        <title>Sedimentibacterium mangrovi gen. nov., sp. nov., a novel member of family Phyllobacteriacea isolated from mangrove sediment.</title>
        <authorList>
            <person name="Liao H."/>
            <person name="Tian Y."/>
        </authorList>
    </citation>
    <scope>NUCLEOTIDE SEQUENCE [LARGE SCALE GENOMIC DNA]</scope>
    <source>
        <strain evidence="2 3">X9-2-2</strain>
    </source>
</reference>
<feature type="region of interest" description="Disordered" evidence="1">
    <location>
        <begin position="12"/>
        <end position="61"/>
    </location>
</feature>
<gene>
    <name evidence="2" type="ORF">CSC94_10460</name>
</gene>
<dbReference type="Proteomes" id="UP000221168">
    <property type="component" value="Unassembled WGS sequence"/>
</dbReference>
<evidence type="ECO:0008006" key="4">
    <source>
        <dbReference type="Google" id="ProtNLM"/>
    </source>
</evidence>
<protein>
    <recommendedName>
        <fullName evidence="4">YgiT-type zinc finger domain-containing protein</fullName>
    </recommendedName>
</protein>
<dbReference type="InterPro" id="IPR022453">
    <property type="entry name" value="Znf_MqsA-type"/>
</dbReference>
<feature type="compositionally biased region" description="Polar residues" evidence="1">
    <location>
        <begin position="30"/>
        <end position="39"/>
    </location>
</feature>
<keyword evidence="3" id="KW-1185">Reference proteome</keyword>
<accession>A0A2G1QN95</accession>
<dbReference type="CDD" id="cd12870">
    <property type="entry name" value="MqsA"/>
    <property type="match status" value="1"/>
</dbReference>
<dbReference type="AlphaFoldDB" id="A0A2G1QN95"/>
<dbReference type="EMBL" id="PDVP01000005">
    <property type="protein sequence ID" value="PHP66972.1"/>
    <property type="molecule type" value="Genomic_DNA"/>
</dbReference>
<comment type="caution">
    <text evidence="2">The sequence shown here is derived from an EMBL/GenBank/DDBJ whole genome shotgun (WGS) entry which is preliminary data.</text>
</comment>
<dbReference type="OrthoDB" id="9812340at2"/>
<proteinExistence type="predicted"/>
<feature type="region of interest" description="Disordered" evidence="1">
    <location>
        <begin position="73"/>
        <end position="102"/>
    </location>
</feature>
<dbReference type="Gene3D" id="3.10.20.860">
    <property type="match status" value="1"/>
</dbReference>